<accession>A0A9D9DJX7</accession>
<evidence type="ECO:0000313" key="2">
    <source>
        <dbReference type="Proteomes" id="UP000823635"/>
    </source>
</evidence>
<dbReference type="Proteomes" id="UP000823635">
    <property type="component" value="Unassembled WGS sequence"/>
</dbReference>
<comment type="caution">
    <text evidence="1">The sequence shown here is derived from an EMBL/GenBank/DDBJ whole genome shotgun (WGS) entry which is preliminary data.</text>
</comment>
<proteinExistence type="predicted"/>
<reference evidence="1" key="2">
    <citation type="journal article" date="2021" name="PeerJ">
        <title>Extensive microbial diversity within the chicken gut microbiome revealed by metagenomics and culture.</title>
        <authorList>
            <person name="Gilroy R."/>
            <person name="Ravi A."/>
            <person name="Getino M."/>
            <person name="Pursley I."/>
            <person name="Horton D.L."/>
            <person name="Alikhan N.F."/>
            <person name="Baker D."/>
            <person name="Gharbi K."/>
            <person name="Hall N."/>
            <person name="Watson M."/>
            <person name="Adriaenssens E.M."/>
            <person name="Foster-Nyarko E."/>
            <person name="Jarju S."/>
            <person name="Secka A."/>
            <person name="Antonio M."/>
            <person name="Oren A."/>
            <person name="Chaudhuri R.R."/>
            <person name="La Ragione R."/>
            <person name="Hildebrand F."/>
            <person name="Pallen M.J."/>
        </authorList>
    </citation>
    <scope>NUCLEOTIDE SEQUENCE</scope>
    <source>
        <strain evidence="1">15467</strain>
    </source>
</reference>
<organism evidence="1 2">
    <name type="scientific">Candidatus Egerieousia excrementavium</name>
    <dbReference type="NCBI Taxonomy" id="2840778"/>
    <lineage>
        <taxon>Bacteria</taxon>
        <taxon>Pseudomonadati</taxon>
        <taxon>Bacteroidota</taxon>
        <taxon>Bacteroidia</taxon>
        <taxon>Bacteroidales</taxon>
        <taxon>Candidatus Egerieousia</taxon>
    </lineage>
</organism>
<evidence type="ECO:0000313" key="1">
    <source>
        <dbReference type="EMBL" id="MBO8429009.1"/>
    </source>
</evidence>
<name>A0A9D9DJX7_9BACT</name>
<dbReference type="EMBL" id="JADINB010000080">
    <property type="protein sequence ID" value="MBO8429009.1"/>
    <property type="molecule type" value="Genomic_DNA"/>
</dbReference>
<sequence length="48" mass="5353">YRLINVAKTNGADGIIEPIISTNIEQSGKDILYKTNVEAKIIRLHTNN</sequence>
<feature type="non-terminal residue" evidence="1">
    <location>
        <position position="1"/>
    </location>
</feature>
<gene>
    <name evidence="1" type="ORF">IAC68_03630</name>
</gene>
<dbReference type="AlphaFoldDB" id="A0A9D9DJX7"/>
<reference evidence="1" key="1">
    <citation type="submission" date="2020-10" db="EMBL/GenBank/DDBJ databases">
        <authorList>
            <person name="Gilroy R."/>
        </authorList>
    </citation>
    <scope>NUCLEOTIDE SEQUENCE</scope>
    <source>
        <strain evidence="1">15467</strain>
    </source>
</reference>
<protein>
    <submittedName>
        <fullName evidence="1">Uncharacterized protein</fullName>
    </submittedName>
</protein>